<keyword evidence="2" id="KW-1185">Reference proteome</keyword>
<gene>
    <name evidence="1" type="ORF">IHE45_15G011900</name>
</gene>
<organism evidence="1 2">
    <name type="scientific">Dioscorea alata</name>
    <name type="common">Purple yam</name>
    <dbReference type="NCBI Taxonomy" id="55571"/>
    <lineage>
        <taxon>Eukaryota</taxon>
        <taxon>Viridiplantae</taxon>
        <taxon>Streptophyta</taxon>
        <taxon>Embryophyta</taxon>
        <taxon>Tracheophyta</taxon>
        <taxon>Spermatophyta</taxon>
        <taxon>Magnoliopsida</taxon>
        <taxon>Liliopsida</taxon>
        <taxon>Dioscoreales</taxon>
        <taxon>Dioscoreaceae</taxon>
        <taxon>Dioscorea</taxon>
    </lineage>
</organism>
<evidence type="ECO:0000313" key="1">
    <source>
        <dbReference type="EMBL" id="KAH7660723.1"/>
    </source>
</evidence>
<dbReference type="Proteomes" id="UP000827976">
    <property type="component" value="Chromosome 15"/>
</dbReference>
<evidence type="ECO:0000313" key="2">
    <source>
        <dbReference type="Proteomes" id="UP000827976"/>
    </source>
</evidence>
<accession>A0ACB7UK15</accession>
<protein>
    <submittedName>
        <fullName evidence="1">Uncharacterized protein</fullName>
    </submittedName>
</protein>
<sequence>MNFLPSILKAVNPDTKEDDNNSKSSSSELLGSAKILSDAASAAYRHETDKIDKSKVADAAGDVLGAVSDQAKLENTSIGQYVDKAETYLHSYGKPSTTPTTDHPPPATTTTTEPTATAAPAAATHDATEPTPAAAAAAEEEEEPKSGAGEYLKVAQGLFK</sequence>
<proteinExistence type="predicted"/>
<comment type="caution">
    <text evidence="1">The sequence shown here is derived from an EMBL/GenBank/DDBJ whole genome shotgun (WGS) entry which is preliminary data.</text>
</comment>
<reference evidence="2" key="1">
    <citation type="journal article" date="2022" name="Nat. Commun.">
        <title>Chromosome evolution and the genetic basis of agronomically important traits in greater yam.</title>
        <authorList>
            <person name="Bredeson J.V."/>
            <person name="Lyons J.B."/>
            <person name="Oniyinde I.O."/>
            <person name="Okereke N.R."/>
            <person name="Kolade O."/>
            <person name="Nnabue I."/>
            <person name="Nwadili C.O."/>
            <person name="Hribova E."/>
            <person name="Parker M."/>
            <person name="Nwogha J."/>
            <person name="Shu S."/>
            <person name="Carlson J."/>
            <person name="Kariba R."/>
            <person name="Muthemba S."/>
            <person name="Knop K."/>
            <person name="Barton G.J."/>
            <person name="Sherwood A.V."/>
            <person name="Lopez-Montes A."/>
            <person name="Asiedu R."/>
            <person name="Jamnadass R."/>
            <person name="Muchugi A."/>
            <person name="Goodstein D."/>
            <person name="Egesi C.N."/>
            <person name="Featherston J."/>
            <person name="Asfaw A."/>
            <person name="Simpson G.G."/>
            <person name="Dolezel J."/>
            <person name="Hendre P.S."/>
            <person name="Van Deynze A."/>
            <person name="Kumar P.L."/>
            <person name="Obidiegwu J.E."/>
            <person name="Bhattacharjee R."/>
            <person name="Rokhsar D.S."/>
        </authorList>
    </citation>
    <scope>NUCLEOTIDE SEQUENCE [LARGE SCALE GENOMIC DNA]</scope>
    <source>
        <strain evidence="2">cv. TDa95/00328</strain>
    </source>
</reference>
<dbReference type="EMBL" id="CM037025">
    <property type="protein sequence ID" value="KAH7660723.1"/>
    <property type="molecule type" value="Genomic_DNA"/>
</dbReference>
<name>A0ACB7UK15_DIOAL</name>